<dbReference type="InterPro" id="IPR011766">
    <property type="entry name" value="TPP_enzyme_TPP-bd"/>
</dbReference>
<dbReference type="CDD" id="cd07037">
    <property type="entry name" value="TPP_PYR_MenD"/>
    <property type="match status" value="1"/>
</dbReference>
<dbReference type="InterPro" id="IPR029061">
    <property type="entry name" value="THDP-binding"/>
</dbReference>
<keyword evidence="3 7" id="KW-0479">Metal-binding</keyword>
<evidence type="ECO:0000256" key="2">
    <source>
        <dbReference type="ARBA" id="ARBA00022679"/>
    </source>
</evidence>
<accession>A0ABW5QCS2</accession>
<comment type="subunit">
    <text evidence="7">Homodimer.</text>
</comment>
<comment type="pathway">
    <text evidence="7">Quinol/quinone metabolism; menaquinone biosynthesis.</text>
</comment>
<dbReference type="EMBL" id="JBHUMZ010000044">
    <property type="protein sequence ID" value="MFD2639704.1"/>
    <property type="molecule type" value="Genomic_DNA"/>
</dbReference>
<evidence type="ECO:0000259" key="9">
    <source>
        <dbReference type="Pfam" id="PF02776"/>
    </source>
</evidence>
<evidence type="ECO:0000256" key="1">
    <source>
        <dbReference type="ARBA" id="ARBA00022428"/>
    </source>
</evidence>
<dbReference type="HAMAP" id="MF_01659">
    <property type="entry name" value="MenD"/>
    <property type="match status" value="1"/>
</dbReference>
<dbReference type="InterPro" id="IPR032264">
    <property type="entry name" value="MenD_middle"/>
</dbReference>
<comment type="pathway">
    <text evidence="7">Quinol/quinone metabolism; 1,4-dihydroxy-2-naphthoate biosynthesis; 1,4-dihydroxy-2-naphthoate from chorismate: step 2/7.</text>
</comment>
<keyword evidence="2 7" id="KW-0808">Transferase</keyword>
<protein>
    <recommendedName>
        <fullName evidence="7">2-succinyl-5-enolpyruvyl-6-hydroxy-3-cyclohexene-1-carboxylate synthase</fullName>
        <shortName evidence="7">SEPHCHC synthase</shortName>
        <ecNumber evidence="7">2.2.1.9</ecNumber>
    </recommendedName>
    <alternativeName>
        <fullName evidence="7">Menaquinone biosynthesis protein MenD</fullName>
    </alternativeName>
</protein>
<organism evidence="11 12">
    <name type="scientific">Piscibacillus salipiscarius</name>
    <dbReference type="NCBI Taxonomy" id="299480"/>
    <lineage>
        <taxon>Bacteria</taxon>
        <taxon>Bacillati</taxon>
        <taxon>Bacillota</taxon>
        <taxon>Bacilli</taxon>
        <taxon>Bacillales</taxon>
        <taxon>Bacillaceae</taxon>
        <taxon>Piscibacillus</taxon>
    </lineage>
</organism>
<evidence type="ECO:0000259" key="10">
    <source>
        <dbReference type="Pfam" id="PF16582"/>
    </source>
</evidence>
<dbReference type="Gene3D" id="3.40.50.1220">
    <property type="entry name" value="TPP-binding domain"/>
    <property type="match status" value="1"/>
</dbReference>
<dbReference type="SUPFAM" id="SSF52518">
    <property type="entry name" value="Thiamin diphosphate-binding fold (THDP-binding)"/>
    <property type="match status" value="2"/>
</dbReference>
<feature type="domain" description="Thiamine pyrophosphate enzyme TPP-binding" evidence="8">
    <location>
        <begin position="434"/>
        <end position="537"/>
    </location>
</feature>
<evidence type="ECO:0000256" key="4">
    <source>
        <dbReference type="ARBA" id="ARBA00022842"/>
    </source>
</evidence>
<name>A0ABW5QCS2_9BACI</name>
<dbReference type="Pfam" id="PF02775">
    <property type="entry name" value="TPP_enzyme_C"/>
    <property type="match status" value="1"/>
</dbReference>
<feature type="domain" description="Thiamine pyrophosphate enzyme N-terminal TPP-binding" evidence="9">
    <location>
        <begin position="12"/>
        <end position="124"/>
    </location>
</feature>
<comment type="function">
    <text evidence="7">Catalyzes the thiamine diphosphate-dependent decarboxylation of 2-oxoglutarate and the subsequent addition of the resulting succinic semialdehyde-thiamine pyrophosphate anion to isochorismate to yield 2-succinyl-5-enolpyruvyl-6-hydroxy-3-cyclohexene-1-carboxylate (SEPHCHC).</text>
</comment>
<comment type="caution">
    <text evidence="11">The sequence shown here is derived from an EMBL/GenBank/DDBJ whole genome shotgun (WGS) entry which is preliminary data.</text>
</comment>
<reference evidence="12" key="1">
    <citation type="journal article" date="2019" name="Int. J. Syst. Evol. Microbiol.">
        <title>The Global Catalogue of Microorganisms (GCM) 10K type strain sequencing project: providing services to taxonomists for standard genome sequencing and annotation.</title>
        <authorList>
            <consortium name="The Broad Institute Genomics Platform"/>
            <consortium name="The Broad Institute Genome Sequencing Center for Infectious Disease"/>
            <person name="Wu L."/>
            <person name="Ma J."/>
        </authorList>
    </citation>
    <scope>NUCLEOTIDE SEQUENCE [LARGE SCALE GENOMIC DNA]</scope>
    <source>
        <strain evidence="12">TISTR 1571</strain>
    </source>
</reference>
<keyword evidence="12" id="KW-1185">Reference proteome</keyword>
<evidence type="ECO:0000256" key="3">
    <source>
        <dbReference type="ARBA" id="ARBA00022723"/>
    </source>
</evidence>
<keyword evidence="4 7" id="KW-0460">Magnesium</keyword>
<evidence type="ECO:0000256" key="6">
    <source>
        <dbReference type="ARBA" id="ARBA00023211"/>
    </source>
</evidence>
<feature type="domain" description="Menaquinone biosynthesis protein MenD middle" evidence="10">
    <location>
        <begin position="187"/>
        <end position="400"/>
    </location>
</feature>
<dbReference type="SUPFAM" id="SSF52467">
    <property type="entry name" value="DHS-like NAD/FAD-binding domain"/>
    <property type="match status" value="1"/>
</dbReference>
<dbReference type="PANTHER" id="PTHR42916">
    <property type="entry name" value="2-SUCCINYL-5-ENOLPYRUVYL-6-HYDROXY-3-CYCLOHEXENE-1-CARBOXYLATE SYNTHASE"/>
    <property type="match status" value="1"/>
</dbReference>
<dbReference type="CDD" id="cd02009">
    <property type="entry name" value="TPP_SHCHC_synthase"/>
    <property type="match status" value="1"/>
</dbReference>
<evidence type="ECO:0000256" key="5">
    <source>
        <dbReference type="ARBA" id="ARBA00023052"/>
    </source>
</evidence>
<sequence length="574" mass="64984">MNMGERTYYVSHFIDELYQNGLEHVVVSPGSRSTPLAMTFAEHPSIKEWVHFDERSSAFFALGMAKKTQKPVALVCTSGTAAANYYPAIVEAYYSRVPLLVLTADRPHELRDNGAPQAIDQIKMYGAYTKYFHEMAVPENTEQMKRYARRQASRSYSIANHPNKGPVQLNFPFKDPLVPDLTLSDLWGSSTQSFVNHITGKEQIDASAASQVLDLLQGQSRGVFVCGELHSDEAKEHLLQLAKKWEVPILADVLSNLRKHPYTNEWVISTYDAILKQEEIRNNLDVDFVIRFGSMPVSKPYMQWITAQRPEVHIVVDENQGYREPTSIETTMVFSEPASLLKQLNEAESLPEIDRKWSNFWFENNQTATEILTLNQDELTEGTAILALSETIQEESVVFVGNSMPIRDLDTFFLNDYKSVQVMSNRGANGIDGVVSSAMGVAATGTPVTLVIGDVSFLHDYTALFIAKQYKLPVRIIVVNNNGGGIFSFLPQNKDNKHFEALFGTPFNPPIQSMVQGLEVPYEMANDLNHLKELLDQPIHFEVIEVQTNREENLNWHREQWQKVYEQLKRDGLS</sequence>
<dbReference type="RefSeq" id="WP_377329680.1">
    <property type="nucleotide sequence ID" value="NZ_JBHUMZ010000044.1"/>
</dbReference>
<comment type="cofactor">
    <cofactor evidence="7">
        <name>Mg(2+)</name>
        <dbReference type="ChEBI" id="CHEBI:18420"/>
    </cofactor>
    <cofactor evidence="7">
        <name>Mn(2+)</name>
        <dbReference type="ChEBI" id="CHEBI:29035"/>
    </cofactor>
</comment>
<comment type="similarity">
    <text evidence="7">Belongs to the TPP enzyme family. MenD subfamily.</text>
</comment>
<keyword evidence="5 7" id="KW-0786">Thiamine pyrophosphate</keyword>
<gene>
    <name evidence="7 11" type="primary">menD</name>
    <name evidence="11" type="ORF">ACFSW4_12575</name>
</gene>
<dbReference type="NCBIfam" id="TIGR00173">
    <property type="entry name" value="menD"/>
    <property type="match status" value="1"/>
</dbReference>
<comment type="cofactor">
    <cofactor evidence="7">
        <name>thiamine diphosphate</name>
        <dbReference type="ChEBI" id="CHEBI:58937"/>
    </cofactor>
    <text evidence="7">Binds 1 thiamine pyrophosphate per subunit.</text>
</comment>
<dbReference type="GO" id="GO:0070204">
    <property type="term" value="F:2-succinyl-5-enolpyruvyl-6-hydroxy-3-cyclohexene-1-carboxylic-acid synthase activity"/>
    <property type="evidence" value="ECO:0007669"/>
    <property type="project" value="UniProtKB-EC"/>
</dbReference>
<evidence type="ECO:0000256" key="7">
    <source>
        <dbReference type="HAMAP-Rule" id="MF_01659"/>
    </source>
</evidence>
<proteinExistence type="inferred from homology"/>
<comment type="catalytic activity">
    <reaction evidence="7">
        <text>isochorismate + 2-oxoglutarate + H(+) = 5-enolpyruvoyl-6-hydroxy-2-succinyl-cyclohex-3-ene-1-carboxylate + CO2</text>
        <dbReference type="Rhea" id="RHEA:25593"/>
        <dbReference type="ChEBI" id="CHEBI:15378"/>
        <dbReference type="ChEBI" id="CHEBI:16526"/>
        <dbReference type="ChEBI" id="CHEBI:16810"/>
        <dbReference type="ChEBI" id="CHEBI:29780"/>
        <dbReference type="ChEBI" id="CHEBI:58818"/>
        <dbReference type="EC" id="2.2.1.9"/>
    </reaction>
</comment>
<dbReference type="Pfam" id="PF16582">
    <property type="entry name" value="TPP_enzyme_M_2"/>
    <property type="match status" value="1"/>
</dbReference>
<dbReference type="Pfam" id="PF02776">
    <property type="entry name" value="TPP_enzyme_N"/>
    <property type="match status" value="1"/>
</dbReference>
<dbReference type="Gene3D" id="3.40.50.970">
    <property type="match status" value="2"/>
</dbReference>
<dbReference type="PIRSF" id="PIRSF004983">
    <property type="entry name" value="MenD"/>
    <property type="match status" value="1"/>
</dbReference>
<evidence type="ECO:0000313" key="11">
    <source>
        <dbReference type="EMBL" id="MFD2639704.1"/>
    </source>
</evidence>
<keyword evidence="1 7" id="KW-0474">Menaquinone biosynthesis</keyword>
<evidence type="ECO:0000313" key="12">
    <source>
        <dbReference type="Proteomes" id="UP001597452"/>
    </source>
</evidence>
<dbReference type="Proteomes" id="UP001597452">
    <property type="component" value="Unassembled WGS sequence"/>
</dbReference>
<dbReference type="PANTHER" id="PTHR42916:SF1">
    <property type="entry name" value="PROTEIN PHYLLO, CHLOROPLASTIC"/>
    <property type="match status" value="1"/>
</dbReference>
<dbReference type="InterPro" id="IPR004433">
    <property type="entry name" value="MenaQ_synth_MenD"/>
</dbReference>
<evidence type="ECO:0000259" key="8">
    <source>
        <dbReference type="Pfam" id="PF02775"/>
    </source>
</evidence>
<dbReference type="EC" id="2.2.1.9" evidence="7"/>
<keyword evidence="6 7" id="KW-0464">Manganese</keyword>
<dbReference type="InterPro" id="IPR029035">
    <property type="entry name" value="DHS-like_NAD/FAD-binding_dom"/>
</dbReference>
<dbReference type="InterPro" id="IPR012001">
    <property type="entry name" value="Thiamin_PyroP_enz_TPP-bd_dom"/>
</dbReference>